<keyword evidence="2" id="KW-0813">Transport</keyword>
<protein>
    <submittedName>
        <fullName evidence="2">Plastidic glucose transporter 4</fullName>
    </submittedName>
</protein>
<proteinExistence type="predicted"/>
<evidence type="ECO:0000313" key="3">
    <source>
        <dbReference type="Proteomes" id="UP000323067"/>
    </source>
</evidence>
<name>A0A2H4S722_CORMI</name>
<evidence type="ECO:0000313" key="2">
    <source>
        <dbReference type="EMBL" id="ATY58882.1"/>
    </source>
</evidence>
<dbReference type="Gene3D" id="1.20.1250.20">
    <property type="entry name" value="MFS general substrate transporter like domains"/>
    <property type="match status" value="1"/>
</dbReference>
<dbReference type="EMBL" id="CP023322">
    <property type="protein sequence ID" value="ATY58882.1"/>
    <property type="molecule type" value="Genomic_DNA"/>
</dbReference>
<feature type="transmembrane region" description="Helical" evidence="1">
    <location>
        <begin position="66"/>
        <end position="86"/>
    </location>
</feature>
<evidence type="ECO:0000256" key="1">
    <source>
        <dbReference type="SAM" id="Phobius"/>
    </source>
</evidence>
<dbReference type="Proteomes" id="UP000323067">
    <property type="component" value="Chromosome iv"/>
</dbReference>
<dbReference type="VEuPathDB" id="FungiDB:CCM_05298"/>
<dbReference type="InterPro" id="IPR036259">
    <property type="entry name" value="MFS_trans_sf"/>
</dbReference>
<dbReference type="VEuPathDB" id="FungiDB:A9K55_002662"/>
<accession>A0A2H4S722</accession>
<feature type="transmembrane region" description="Helical" evidence="1">
    <location>
        <begin position="32"/>
        <end position="54"/>
    </location>
</feature>
<keyword evidence="1" id="KW-0472">Membrane</keyword>
<gene>
    <name evidence="2" type="ORF">A9K55_002662</name>
</gene>
<keyword evidence="2" id="KW-0762">Sugar transport</keyword>
<organism evidence="2 3">
    <name type="scientific">Cordyceps militaris</name>
    <name type="common">Caterpillar fungus</name>
    <name type="synonym">Clavaria militaris</name>
    <dbReference type="NCBI Taxonomy" id="73501"/>
    <lineage>
        <taxon>Eukaryota</taxon>
        <taxon>Fungi</taxon>
        <taxon>Dikarya</taxon>
        <taxon>Ascomycota</taxon>
        <taxon>Pezizomycotina</taxon>
        <taxon>Sordariomycetes</taxon>
        <taxon>Hypocreomycetidae</taxon>
        <taxon>Hypocreales</taxon>
        <taxon>Cordycipitaceae</taxon>
        <taxon>Cordyceps</taxon>
    </lineage>
</organism>
<reference evidence="2 3" key="1">
    <citation type="journal article" date="2017" name="BMC Genomics">
        <title>Chromosome level assembly and secondary metabolite potential of the parasitic fungus Cordyceps militaris.</title>
        <authorList>
            <person name="Kramer G.J."/>
            <person name="Nodwell J.R."/>
        </authorList>
    </citation>
    <scope>NUCLEOTIDE SEQUENCE [LARGE SCALE GENOMIC DNA]</scope>
    <source>
        <strain evidence="2 3">ATCC 34164</strain>
    </source>
</reference>
<keyword evidence="1" id="KW-0812">Transmembrane</keyword>
<dbReference type="AlphaFoldDB" id="A0A2H4S722"/>
<sequence>MDFLIYVFFLTTSSVEVSNKPWYSIPHTRRTLVYTNIIIATGVNAIIYYISILINMISFNDDDANYISLVGGGSLLLGTIPAIFLIETYRRRF</sequence>
<keyword evidence="1" id="KW-1133">Transmembrane helix</keyword>